<dbReference type="AlphaFoldDB" id="A0AAE1PM36"/>
<evidence type="ECO:0000313" key="1">
    <source>
        <dbReference type="EMBL" id="KAK4310888.1"/>
    </source>
</evidence>
<gene>
    <name evidence="1" type="ORF">Pmani_017583</name>
</gene>
<dbReference type="Proteomes" id="UP001292094">
    <property type="component" value="Unassembled WGS sequence"/>
</dbReference>
<protein>
    <submittedName>
        <fullName evidence="1">Uncharacterized protein</fullName>
    </submittedName>
</protein>
<sequence length="122" mass="13310">MGGEATPTFLRQSRASGTGTRLIDGYKMMIALTRVRTVLNEISGKYVSEVRQGDSERSQAEHTWGTLVRAYVTQPGGTAAWLIDHLQVNEDGVGLYDPTAASVMMTVINDTGVNDPFNKLTF</sequence>
<keyword evidence="2" id="KW-1185">Reference proteome</keyword>
<organism evidence="1 2">
    <name type="scientific">Petrolisthes manimaculis</name>
    <dbReference type="NCBI Taxonomy" id="1843537"/>
    <lineage>
        <taxon>Eukaryota</taxon>
        <taxon>Metazoa</taxon>
        <taxon>Ecdysozoa</taxon>
        <taxon>Arthropoda</taxon>
        <taxon>Crustacea</taxon>
        <taxon>Multicrustacea</taxon>
        <taxon>Malacostraca</taxon>
        <taxon>Eumalacostraca</taxon>
        <taxon>Eucarida</taxon>
        <taxon>Decapoda</taxon>
        <taxon>Pleocyemata</taxon>
        <taxon>Anomura</taxon>
        <taxon>Galatheoidea</taxon>
        <taxon>Porcellanidae</taxon>
        <taxon>Petrolisthes</taxon>
    </lineage>
</organism>
<evidence type="ECO:0000313" key="2">
    <source>
        <dbReference type="Proteomes" id="UP001292094"/>
    </source>
</evidence>
<dbReference type="EMBL" id="JAWZYT010001586">
    <property type="protein sequence ID" value="KAK4310888.1"/>
    <property type="molecule type" value="Genomic_DNA"/>
</dbReference>
<name>A0AAE1PM36_9EUCA</name>
<accession>A0AAE1PM36</accession>
<comment type="caution">
    <text evidence="1">The sequence shown here is derived from an EMBL/GenBank/DDBJ whole genome shotgun (WGS) entry which is preliminary data.</text>
</comment>
<reference evidence="1" key="1">
    <citation type="submission" date="2023-11" db="EMBL/GenBank/DDBJ databases">
        <title>Genome assemblies of two species of porcelain crab, Petrolisthes cinctipes and Petrolisthes manimaculis (Anomura: Porcellanidae).</title>
        <authorList>
            <person name="Angst P."/>
        </authorList>
    </citation>
    <scope>NUCLEOTIDE SEQUENCE</scope>
    <source>
        <strain evidence="1">PB745_02</strain>
        <tissue evidence="1">Gill</tissue>
    </source>
</reference>
<proteinExistence type="predicted"/>